<name>A0A9W7G075_9STRA</name>
<feature type="region of interest" description="Disordered" evidence="1">
    <location>
        <begin position="293"/>
        <end position="316"/>
    </location>
</feature>
<organism evidence="3 4">
    <name type="scientific">Triparma columacea</name>
    <dbReference type="NCBI Taxonomy" id="722753"/>
    <lineage>
        <taxon>Eukaryota</taxon>
        <taxon>Sar</taxon>
        <taxon>Stramenopiles</taxon>
        <taxon>Ochrophyta</taxon>
        <taxon>Bolidophyceae</taxon>
        <taxon>Parmales</taxon>
        <taxon>Triparmaceae</taxon>
        <taxon>Triparma</taxon>
    </lineage>
</organism>
<comment type="caution">
    <text evidence="3">The sequence shown here is derived from an EMBL/GenBank/DDBJ whole genome shotgun (WGS) entry which is preliminary data.</text>
</comment>
<dbReference type="Proteomes" id="UP001165065">
    <property type="component" value="Unassembled WGS sequence"/>
</dbReference>
<keyword evidence="2" id="KW-0812">Transmembrane</keyword>
<dbReference type="InterPro" id="IPR026505">
    <property type="entry name" value="Solute_c_fam_35_mem_F3/F4"/>
</dbReference>
<feature type="transmembrane region" description="Helical" evidence="2">
    <location>
        <begin position="211"/>
        <end position="232"/>
    </location>
</feature>
<evidence type="ECO:0000313" key="3">
    <source>
        <dbReference type="EMBL" id="GMI25617.1"/>
    </source>
</evidence>
<accession>A0A9W7G075</accession>
<dbReference type="PANTHER" id="PTHR19346:SF4">
    <property type="entry name" value="SUGAR PHOSPHATE TRANSPORTER DOMAIN-CONTAINING PROTEIN"/>
    <property type="match status" value="1"/>
</dbReference>
<dbReference type="InterPro" id="IPR037185">
    <property type="entry name" value="EmrE-like"/>
</dbReference>
<feature type="transmembrane region" description="Helical" evidence="2">
    <location>
        <begin position="169"/>
        <end position="191"/>
    </location>
</feature>
<feature type="transmembrane region" description="Helical" evidence="2">
    <location>
        <begin position="114"/>
        <end position="133"/>
    </location>
</feature>
<evidence type="ECO:0008006" key="5">
    <source>
        <dbReference type="Google" id="ProtNLM"/>
    </source>
</evidence>
<proteinExistence type="predicted"/>
<gene>
    <name evidence="3" type="ORF">TrCOL_g9443</name>
</gene>
<reference evidence="4" key="1">
    <citation type="journal article" date="2023" name="Commun. Biol.">
        <title>Genome analysis of Parmales, the sister group of diatoms, reveals the evolutionary specialization of diatoms from phago-mixotrophs to photoautotrophs.</title>
        <authorList>
            <person name="Ban H."/>
            <person name="Sato S."/>
            <person name="Yoshikawa S."/>
            <person name="Yamada K."/>
            <person name="Nakamura Y."/>
            <person name="Ichinomiya M."/>
            <person name="Sato N."/>
            <person name="Blanc-Mathieu R."/>
            <person name="Endo H."/>
            <person name="Kuwata A."/>
            <person name="Ogata H."/>
        </authorList>
    </citation>
    <scope>NUCLEOTIDE SEQUENCE [LARGE SCALE GENOMIC DNA]</scope>
</reference>
<evidence type="ECO:0000256" key="1">
    <source>
        <dbReference type="SAM" id="MobiDB-lite"/>
    </source>
</evidence>
<keyword evidence="2" id="KW-1133">Transmembrane helix</keyword>
<feature type="transmembrane region" description="Helical" evidence="2">
    <location>
        <begin position="244"/>
        <end position="266"/>
    </location>
</feature>
<dbReference type="SUPFAM" id="SSF103481">
    <property type="entry name" value="Multidrug resistance efflux transporter EmrE"/>
    <property type="match status" value="1"/>
</dbReference>
<dbReference type="EMBL" id="BRYA01000613">
    <property type="protein sequence ID" value="GMI25617.1"/>
    <property type="molecule type" value="Genomic_DNA"/>
</dbReference>
<feature type="transmembrane region" description="Helical" evidence="2">
    <location>
        <begin position="272"/>
        <end position="289"/>
    </location>
</feature>
<dbReference type="PANTHER" id="PTHR19346">
    <property type="entry name" value="SUGAR PHOSPHATE TRANSPORTER DOMAIN-CONTAINING PROTEIN"/>
    <property type="match status" value="1"/>
</dbReference>
<feature type="transmembrane region" description="Helical" evidence="2">
    <location>
        <begin position="87"/>
        <end position="107"/>
    </location>
</feature>
<evidence type="ECO:0000256" key="2">
    <source>
        <dbReference type="SAM" id="Phobius"/>
    </source>
</evidence>
<feature type="transmembrane region" description="Helical" evidence="2">
    <location>
        <begin position="20"/>
        <end position="40"/>
    </location>
</feature>
<dbReference type="AlphaFoldDB" id="A0A9W7G075"/>
<keyword evidence="2" id="KW-0472">Membrane</keyword>
<evidence type="ECO:0000313" key="4">
    <source>
        <dbReference type="Proteomes" id="UP001165065"/>
    </source>
</evidence>
<keyword evidence="4" id="KW-1185">Reference proteome</keyword>
<protein>
    <recommendedName>
        <fullName evidence="5">EamA domain-containing protein</fullName>
    </recommendedName>
</protein>
<sequence>MSNKEETRDNSTTRPPSPTFFIIIVTLLWSSAAVTAKLCINEANTISDDSNDDDNKDDSSTTITNALMTVWLGSSSLSLLSCCPGGAVTFSLAPVFVYALSAAFLNFGHTNKRAAAVAVAIAGVALTVSPTLSSPTGPTGVILMSLSAFTAACYKVTLNSLYPLSPPSFISTLLSRVGLIALTTMWIPVLISSQISPSSSSPSPLALWSPSSSLLLPLLQFLHSLFVLSFNFTVNYAASSHPPIYVSLATLLGVPVTGVMSCFILGEESGPYTVAGGAVTVAGAAGLVYEMRGGEGGRREGGEGKGEDEVPLKEGG</sequence>
<feature type="transmembrane region" description="Helical" evidence="2">
    <location>
        <begin position="139"/>
        <end position="157"/>
    </location>
</feature>